<dbReference type="RefSeq" id="WP_309982052.1">
    <property type="nucleotide sequence ID" value="NZ_JAVDTI010000002.1"/>
</dbReference>
<organism evidence="1 2">
    <name type="scientific">Dyadobacter fermentans</name>
    <dbReference type="NCBI Taxonomy" id="94254"/>
    <lineage>
        <taxon>Bacteria</taxon>
        <taxon>Pseudomonadati</taxon>
        <taxon>Bacteroidota</taxon>
        <taxon>Cytophagia</taxon>
        <taxon>Cytophagales</taxon>
        <taxon>Spirosomataceae</taxon>
        <taxon>Dyadobacter</taxon>
    </lineage>
</organism>
<evidence type="ECO:0000313" key="2">
    <source>
        <dbReference type="Proteomes" id="UP001264980"/>
    </source>
</evidence>
<comment type="caution">
    <text evidence="1">The sequence shown here is derived from an EMBL/GenBank/DDBJ whole genome shotgun (WGS) entry which is preliminary data.</text>
</comment>
<gene>
    <name evidence="1" type="ORF">J2W84_001829</name>
</gene>
<evidence type="ECO:0000313" key="1">
    <source>
        <dbReference type="EMBL" id="MDR6804783.1"/>
    </source>
</evidence>
<evidence type="ECO:0008006" key="3">
    <source>
        <dbReference type="Google" id="ProtNLM"/>
    </source>
</evidence>
<protein>
    <recommendedName>
        <fullName evidence="3">YD repeat protein</fullName>
    </recommendedName>
</protein>
<proteinExistence type="predicted"/>
<keyword evidence="2" id="KW-1185">Reference proteome</keyword>
<name>A0ABU1QUF3_9BACT</name>
<accession>A0ABU1QUF3</accession>
<reference evidence="1 2" key="1">
    <citation type="submission" date="2023-07" db="EMBL/GenBank/DDBJ databases">
        <title>Sorghum-associated microbial communities from plants grown in Nebraska, USA.</title>
        <authorList>
            <person name="Schachtman D."/>
        </authorList>
    </citation>
    <scope>NUCLEOTIDE SEQUENCE [LARGE SCALE GENOMIC DNA]</scope>
    <source>
        <strain evidence="1 2">BE57</strain>
    </source>
</reference>
<dbReference type="Proteomes" id="UP001264980">
    <property type="component" value="Unassembled WGS sequence"/>
</dbReference>
<dbReference type="EMBL" id="JAVDTI010000002">
    <property type="protein sequence ID" value="MDR6804783.1"/>
    <property type="molecule type" value="Genomic_DNA"/>
</dbReference>
<sequence>MKKLYYLAIIMHFLVGCKNKEIEAFQGPPGPNEGDTSIYNTDHYRLTKILNFSKSDSKEPGGHVLFTYDTEGNLTREAMYSAPDQLSTYKEYTYRNGRMATQKVYDGVVNSLTLARTITYTYEGGLLTREEAVDAGGTSLQSIHYEYTNRKLAETYTWSQSLGKHHHYKYTFDGRGNVAKMQVYMYNNELSNTENYTYDNQNRLIRTERFDHRNALELITITEYTGNNSLPSSEIYQNADGNVRSGRTYEFDVAGNQIRTLMGTNVASKRKYYGKLLREEILYSPTWGFTEMGMIRYEYEKK</sequence>
<dbReference type="PROSITE" id="PS51257">
    <property type="entry name" value="PROKAR_LIPOPROTEIN"/>
    <property type="match status" value="1"/>
</dbReference>
<dbReference type="Gene3D" id="2.180.10.10">
    <property type="entry name" value="RHS repeat-associated core"/>
    <property type="match status" value="1"/>
</dbReference>